<accession>A0A0F2M5Q5</accession>
<feature type="signal peptide" evidence="1">
    <location>
        <begin position="1"/>
        <end position="20"/>
    </location>
</feature>
<evidence type="ECO:0000313" key="3">
    <source>
        <dbReference type="EMBL" id="KJR84952.1"/>
    </source>
</evidence>
<dbReference type="OrthoDB" id="413885at2759"/>
<proteinExistence type="predicted"/>
<dbReference type="Pfam" id="PF16010">
    <property type="entry name" value="CDH-cyt"/>
    <property type="match status" value="1"/>
</dbReference>
<feature type="domain" description="Cellobiose dehydrogenase-like cytochrome" evidence="2">
    <location>
        <begin position="27"/>
        <end position="205"/>
    </location>
</feature>
<evidence type="ECO:0000313" key="4">
    <source>
        <dbReference type="Proteomes" id="UP000033710"/>
    </source>
</evidence>
<dbReference type="InterPro" id="IPR015920">
    <property type="entry name" value="Cellobiose_DH-like_cyt"/>
</dbReference>
<dbReference type="PANTHER" id="PTHR47797">
    <property type="entry name" value="DEHYDROGENASE, PUTATIVE (AFU_ORTHOLOGUE AFUA_8G05805)-RELATED"/>
    <property type="match status" value="1"/>
</dbReference>
<dbReference type="RefSeq" id="XP_016587628.1">
    <property type="nucleotide sequence ID" value="XM_016736344.1"/>
</dbReference>
<sequence length="212" mass="22237">MRGFVAVLGAVASLAASALGQVDSSKYVDPETGFTFSQYVNEKSIAFRVAIPSTAKVNDNYEAVVQIVAPIAIGWAGLAWGGSMTYNPLTIVWANGKDVVVSSRMAYGYFVPPAYDGAVYTVLKKGTHVNATHFQLTATCVGCTLWGDTDTGVTSIDPKAQGSLAFAYAAAPVTTPSNNASSFSIHDLIGHWIHDFSAASNADFNATVAKNA</sequence>
<dbReference type="PANTHER" id="PTHR47797:SF5">
    <property type="entry name" value="CELLOBIOSE DEHYDROGENASE CYTOCHROME DOMAIN-CONTAINING PROTEIN"/>
    <property type="match status" value="1"/>
</dbReference>
<protein>
    <recommendedName>
        <fullName evidence="2">Cellobiose dehydrogenase-like cytochrome domain-containing protein</fullName>
    </recommendedName>
</protein>
<dbReference type="SUPFAM" id="SSF49344">
    <property type="entry name" value="CBD9-like"/>
    <property type="match status" value="1"/>
</dbReference>
<dbReference type="GeneID" id="27671621"/>
<dbReference type="AlphaFoldDB" id="A0A0F2M5Q5"/>
<dbReference type="KEGG" id="ssck:SPSK_09774"/>
<dbReference type="CDD" id="cd09630">
    <property type="entry name" value="CDH_like_cytochrome"/>
    <property type="match status" value="1"/>
</dbReference>
<dbReference type="Proteomes" id="UP000033710">
    <property type="component" value="Unassembled WGS sequence"/>
</dbReference>
<dbReference type="Gene3D" id="2.60.40.1210">
    <property type="entry name" value="Cellobiose dehydrogenase, cytochrome domain"/>
    <property type="match status" value="1"/>
</dbReference>
<reference evidence="3 4" key="2">
    <citation type="journal article" date="2015" name="Eukaryot. Cell">
        <title>Asexual propagation of a virulent clone complex in a human and feline outbreak of sporotrichosis.</title>
        <authorList>
            <person name="Teixeira Mde M."/>
            <person name="Rodrigues A.M."/>
            <person name="Tsui C.K."/>
            <person name="de Almeida L.G."/>
            <person name="Van Diepeningen A.D."/>
            <person name="van den Ende B.G."/>
            <person name="Fernandes G.F."/>
            <person name="Kano R."/>
            <person name="Hamelin R.C."/>
            <person name="Lopes-Bezerra L.M."/>
            <person name="Vasconcelos A.T."/>
            <person name="de Hoog S."/>
            <person name="de Camargo Z.P."/>
            <person name="Felipe M.S."/>
        </authorList>
    </citation>
    <scope>NUCLEOTIDE SEQUENCE [LARGE SCALE GENOMIC DNA]</scope>
    <source>
        <strain evidence="3 4">1099-18</strain>
    </source>
</reference>
<organism evidence="3 4">
    <name type="scientific">Sporothrix schenckii 1099-18</name>
    <dbReference type="NCBI Taxonomy" id="1397361"/>
    <lineage>
        <taxon>Eukaryota</taxon>
        <taxon>Fungi</taxon>
        <taxon>Dikarya</taxon>
        <taxon>Ascomycota</taxon>
        <taxon>Pezizomycotina</taxon>
        <taxon>Sordariomycetes</taxon>
        <taxon>Sordariomycetidae</taxon>
        <taxon>Ophiostomatales</taxon>
        <taxon>Ophiostomataceae</taxon>
        <taxon>Sporothrix</taxon>
    </lineage>
</organism>
<name>A0A0F2M5Q5_SPOSC</name>
<dbReference type="EMBL" id="AXCR01000007">
    <property type="protein sequence ID" value="KJR84952.1"/>
    <property type="molecule type" value="Genomic_DNA"/>
</dbReference>
<reference evidence="3 4" key="1">
    <citation type="journal article" date="2014" name="BMC Genomics">
        <title>Comparative genomics of the major fungal agents of human and animal Sporotrichosis: Sporothrix schenckii and Sporothrix brasiliensis.</title>
        <authorList>
            <person name="Teixeira M.M."/>
            <person name="de Almeida L.G."/>
            <person name="Kubitschek-Barreira P."/>
            <person name="Alves F.L."/>
            <person name="Kioshima E.S."/>
            <person name="Abadio A.K."/>
            <person name="Fernandes L."/>
            <person name="Derengowski L.S."/>
            <person name="Ferreira K.S."/>
            <person name="Souza R.C."/>
            <person name="Ruiz J.C."/>
            <person name="de Andrade N.C."/>
            <person name="Paes H.C."/>
            <person name="Nicola A.M."/>
            <person name="Albuquerque P."/>
            <person name="Gerber A.L."/>
            <person name="Martins V.P."/>
            <person name="Peconick L.D."/>
            <person name="Neto A.V."/>
            <person name="Chaucanez C.B."/>
            <person name="Silva P.A."/>
            <person name="Cunha O.L."/>
            <person name="de Oliveira F.F."/>
            <person name="dos Santos T.C."/>
            <person name="Barros A.L."/>
            <person name="Soares M.A."/>
            <person name="de Oliveira L.M."/>
            <person name="Marini M.M."/>
            <person name="Villalobos-Duno H."/>
            <person name="Cunha M.M."/>
            <person name="de Hoog S."/>
            <person name="da Silveira J.F."/>
            <person name="Henrissat B."/>
            <person name="Nino-Vega G.A."/>
            <person name="Cisalpino P.S."/>
            <person name="Mora-Montes H.M."/>
            <person name="Almeida S.R."/>
            <person name="Stajich J.E."/>
            <person name="Lopes-Bezerra L.M."/>
            <person name="Vasconcelos A.T."/>
            <person name="Felipe M.S."/>
        </authorList>
    </citation>
    <scope>NUCLEOTIDE SEQUENCE [LARGE SCALE GENOMIC DNA]</scope>
    <source>
        <strain evidence="3 4">1099-18</strain>
    </source>
</reference>
<evidence type="ECO:0000259" key="2">
    <source>
        <dbReference type="Pfam" id="PF16010"/>
    </source>
</evidence>
<evidence type="ECO:0000256" key="1">
    <source>
        <dbReference type="SAM" id="SignalP"/>
    </source>
</evidence>
<comment type="caution">
    <text evidence="3">The sequence shown here is derived from an EMBL/GenBank/DDBJ whole genome shotgun (WGS) entry which is preliminary data.</text>
</comment>
<dbReference type="VEuPathDB" id="FungiDB:SPSK_09774"/>
<keyword evidence="1" id="KW-0732">Signal</keyword>
<feature type="chain" id="PRO_5002454953" description="Cellobiose dehydrogenase-like cytochrome domain-containing protein" evidence="1">
    <location>
        <begin position="21"/>
        <end position="212"/>
    </location>
</feature>
<gene>
    <name evidence="3" type="ORF">SPSK_09774</name>
</gene>